<feature type="domain" description="Transcription regulator YsiA C-terminal" evidence="1">
    <location>
        <begin position="12"/>
        <end position="66"/>
    </location>
</feature>
<organism evidence="2">
    <name type="scientific">bioreactor metagenome</name>
    <dbReference type="NCBI Taxonomy" id="1076179"/>
    <lineage>
        <taxon>unclassified sequences</taxon>
        <taxon>metagenomes</taxon>
        <taxon>ecological metagenomes</taxon>
    </lineage>
</organism>
<dbReference type="EMBL" id="VSSQ01134127">
    <property type="protein sequence ID" value="MPN59757.1"/>
    <property type="molecule type" value="Genomic_DNA"/>
</dbReference>
<accession>A0A645J8P4</accession>
<protein>
    <recommendedName>
        <fullName evidence="1">Transcription regulator YsiA C-terminal domain-containing protein</fullName>
    </recommendedName>
</protein>
<dbReference type="Pfam" id="PF08359">
    <property type="entry name" value="TetR_C_4"/>
    <property type="match status" value="1"/>
</dbReference>
<dbReference type="InterPro" id="IPR036271">
    <property type="entry name" value="Tet_transcr_reg_TetR-rel_C_sf"/>
</dbReference>
<dbReference type="AlphaFoldDB" id="A0A645J8P4"/>
<dbReference type="SUPFAM" id="SSF48498">
    <property type="entry name" value="Tetracyclin repressor-like, C-terminal domain"/>
    <property type="match status" value="1"/>
</dbReference>
<name>A0A645J8P4_9ZZZZ</name>
<evidence type="ECO:0000313" key="2">
    <source>
        <dbReference type="EMBL" id="MPN59757.1"/>
    </source>
</evidence>
<dbReference type="InterPro" id="IPR013570">
    <property type="entry name" value="Tscrpt_reg_YsiA_C"/>
</dbReference>
<dbReference type="Gene3D" id="1.10.357.10">
    <property type="entry name" value="Tetracycline Repressor, domain 2"/>
    <property type="match status" value="1"/>
</dbReference>
<sequence length="71" mass="8495">MMHRHKGRLRRMFLKAQESGEIRRDIEVDMLFRLVLGPVRLLIKQWGMSKQAFNLVEEGNRLWDALCKTLK</sequence>
<comment type="caution">
    <text evidence="2">The sequence shown here is derived from an EMBL/GenBank/DDBJ whole genome shotgun (WGS) entry which is preliminary data.</text>
</comment>
<gene>
    <name evidence="2" type="ORF">SDC9_207479</name>
</gene>
<proteinExistence type="predicted"/>
<evidence type="ECO:0000259" key="1">
    <source>
        <dbReference type="Pfam" id="PF08359"/>
    </source>
</evidence>
<reference evidence="2" key="1">
    <citation type="submission" date="2019-08" db="EMBL/GenBank/DDBJ databases">
        <authorList>
            <person name="Kucharzyk K."/>
            <person name="Murdoch R.W."/>
            <person name="Higgins S."/>
            <person name="Loffler F."/>
        </authorList>
    </citation>
    <scope>NUCLEOTIDE SEQUENCE</scope>
</reference>